<accession>A0ABY0V7F6</accession>
<protein>
    <recommendedName>
        <fullName evidence="3">Metal-independent alpha-mannosidase</fullName>
    </recommendedName>
</protein>
<evidence type="ECO:0000313" key="1">
    <source>
        <dbReference type="EMBL" id="SDT94338.1"/>
    </source>
</evidence>
<evidence type="ECO:0000313" key="2">
    <source>
        <dbReference type="Proteomes" id="UP000198976"/>
    </source>
</evidence>
<dbReference type="Proteomes" id="UP000198976">
    <property type="component" value="Chromosome I"/>
</dbReference>
<dbReference type="EMBL" id="LT629792">
    <property type="protein sequence ID" value="SDT94338.1"/>
    <property type="molecule type" value="Genomic_DNA"/>
</dbReference>
<name>A0ABY0V7F6_9ACTO</name>
<dbReference type="Pfam" id="PF06824">
    <property type="entry name" value="Glyco_hydro_125"/>
    <property type="match status" value="1"/>
</dbReference>
<evidence type="ECO:0008006" key="3">
    <source>
        <dbReference type="Google" id="ProtNLM"/>
    </source>
</evidence>
<dbReference type="InterPro" id="IPR008928">
    <property type="entry name" value="6-hairpin_glycosidase_sf"/>
</dbReference>
<organism evidence="1 2">
    <name type="scientific">Schaalia radingae</name>
    <dbReference type="NCBI Taxonomy" id="131110"/>
    <lineage>
        <taxon>Bacteria</taxon>
        <taxon>Bacillati</taxon>
        <taxon>Actinomycetota</taxon>
        <taxon>Actinomycetes</taxon>
        <taxon>Actinomycetales</taxon>
        <taxon>Actinomycetaceae</taxon>
        <taxon>Schaalia</taxon>
    </lineage>
</organism>
<dbReference type="SUPFAM" id="SSF48208">
    <property type="entry name" value="Six-hairpin glycosidases"/>
    <property type="match status" value="1"/>
</dbReference>
<keyword evidence="2" id="KW-1185">Reference proteome</keyword>
<dbReference type="PANTHER" id="PTHR31047">
    <property type="entry name" value="MEIOTICALLY UP-REGULATED GENE 157 PROTEIN"/>
    <property type="match status" value="1"/>
</dbReference>
<dbReference type="Gene3D" id="1.50.10.10">
    <property type="match status" value="1"/>
</dbReference>
<dbReference type="RefSeq" id="WP_227469357.1">
    <property type="nucleotide sequence ID" value="NZ_LT629792.1"/>
</dbReference>
<dbReference type="PANTHER" id="PTHR31047:SF0">
    <property type="entry name" value="MEIOTICALLY UP-REGULATED GENE 157 PROTEIN"/>
    <property type="match status" value="1"/>
</dbReference>
<reference evidence="1 2" key="1">
    <citation type="submission" date="2016-10" db="EMBL/GenBank/DDBJ databases">
        <authorList>
            <person name="Varghese N."/>
            <person name="Submissions S."/>
        </authorList>
    </citation>
    <scope>NUCLEOTIDE SEQUENCE [LARGE SCALE GENOMIC DNA]</scope>
    <source>
        <strain evidence="1 2">DSM 9169</strain>
    </source>
</reference>
<gene>
    <name evidence="1" type="ORF">SAMN04489714_1102</name>
</gene>
<dbReference type="InterPro" id="IPR012341">
    <property type="entry name" value="6hp_glycosidase-like_sf"/>
</dbReference>
<dbReference type="PIRSF" id="PIRSF028846">
    <property type="entry name" value="UCP028846"/>
    <property type="match status" value="1"/>
</dbReference>
<proteinExistence type="predicted"/>
<dbReference type="InterPro" id="IPR008313">
    <property type="entry name" value="GH125"/>
</dbReference>
<sequence>MARADSTWMEHIIATVKERVDARVGEVFEDCFVNTISSTIERYDDGSAFVLTGDIPAMWLRDSTWQMIPYVHFSGDYPEIAELIGGVLQRQLMYIDMDPYANAFNAEPNGAGHHDDLTEMSPWIWERKYEVDSLSAPLFLAGHLWDRTHEDAHLGGLEKALETVVDVFAREQRHETSDYRFERPGAQVATETLSHGGKGAPVGYTGMTWSGFRPSDDANSYGYNVPGNAFAVVVLRTAARVLEQMNAATGATSSPVISRARDLADQISAGIYEHGVIDHPQWGKVFAYEVDGLGQTLTMDDANMPSLLSLPYIGFLEADDPIYLNTRAMVLSDTNPFYFNGSRAQGIGSPHTPHEYIWPIALAVQALTSTSAHEVDQIIDTLIHTTGGTGLMHESFHKDDDALFTREWFSWANAMFCELVLAYCSLTQSNDISRKEASNG</sequence>
<dbReference type="SMART" id="SM01149">
    <property type="entry name" value="DUF1237"/>
    <property type="match status" value="1"/>
</dbReference>